<dbReference type="GO" id="GO:0006313">
    <property type="term" value="P:DNA transposition"/>
    <property type="evidence" value="ECO:0007669"/>
    <property type="project" value="InterPro"/>
</dbReference>
<dbReference type="InterPro" id="IPR047650">
    <property type="entry name" value="Transpos_IS110"/>
</dbReference>
<feature type="domain" description="Transposase IS110-like N-terminal" evidence="2">
    <location>
        <begin position="7"/>
        <end position="158"/>
    </location>
</feature>
<dbReference type="PANTHER" id="PTHR33055:SF3">
    <property type="entry name" value="PUTATIVE TRANSPOSASE FOR IS117-RELATED"/>
    <property type="match status" value="1"/>
</dbReference>
<dbReference type="GO" id="GO:0004803">
    <property type="term" value="F:transposase activity"/>
    <property type="evidence" value="ECO:0007669"/>
    <property type="project" value="InterPro"/>
</dbReference>
<evidence type="ECO:0000256" key="1">
    <source>
        <dbReference type="SAM" id="Coils"/>
    </source>
</evidence>
<dbReference type="RefSeq" id="WP_074687379.1">
    <property type="nucleotide sequence ID" value="NZ_FNNF01000060.1"/>
</dbReference>
<dbReference type="PANTHER" id="PTHR33055">
    <property type="entry name" value="TRANSPOSASE FOR INSERTION SEQUENCE ELEMENT IS1111A"/>
    <property type="match status" value="1"/>
</dbReference>
<proteinExistence type="predicted"/>
<dbReference type="EMBL" id="FNNF01000060">
    <property type="protein sequence ID" value="SDW79814.1"/>
    <property type="molecule type" value="Genomic_DNA"/>
</dbReference>
<dbReference type="GO" id="GO:0003677">
    <property type="term" value="F:DNA binding"/>
    <property type="evidence" value="ECO:0007669"/>
    <property type="project" value="InterPro"/>
</dbReference>
<dbReference type="Pfam" id="PF01548">
    <property type="entry name" value="DEDD_Tnp_IS110"/>
    <property type="match status" value="1"/>
</dbReference>
<organism evidence="4 5">
    <name type="scientific">Kandleria vitulina</name>
    <dbReference type="NCBI Taxonomy" id="1630"/>
    <lineage>
        <taxon>Bacteria</taxon>
        <taxon>Bacillati</taxon>
        <taxon>Bacillota</taxon>
        <taxon>Erysipelotrichia</taxon>
        <taxon>Erysipelotrichales</taxon>
        <taxon>Coprobacillaceae</taxon>
        <taxon>Kandleria</taxon>
    </lineage>
</organism>
<reference evidence="4 5" key="1">
    <citation type="submission" date="2016-10" db="EMBL/GenBank/DDBJ databases">
        <authorList>
            <person name="de Groot N.N."/>
        </authorList>
    </citation>
    <scope>NUCLEOTIDE SEQUENCE [LARGE SCALE GENOMIC DNA]</scope>
    <source>
        <strain evidence="4 5">S3b</strain>
    </source>
</reference>
<feature type="coiled-coil region" evidence="1">
    <location>
        <begin position="191"/>
        <end position="231"/>
    </location>
</feature>
<evidence type="ECO:0000313" key="5">
    <source>
        <dbReference type="Proteomes" id="UP000182429"/>
    </source>
</evidence>
<keyword evidence="1" id="KW-0175">Coiled coil</keyword>
<dbReference type="AlphaFoldDB" id="A0A1H2WHS7"/>
<dbReference type="InterPro" id="IPR002525">
    <property type="entry name" value="Transp_IS110-like_N"/>
</dbReference>
<dbReference type="Pfam" id="PF02371">
    <property type="entry name" value="Transposase_20"/>
    <property type="match status" value="1"/>
</dbReference>
<name>A0A1H2WHS7_9FIRM</name>
<accession>A0A1H2WHS7</accession>
<sequence>MNSIIYVGMDVHKNTYSLCAVSDATGEILAETKITADSDLIAKFIENARDLSGNPEAQVKTGYEAGCLGYSLYWELAARGIECVILAPSTMQKPAKNKVLKNDRRDARNIATNLANNSYKSVYVPDHEDVKTKEYIRMMGCFKTQLKRIKQQINAFLLRLGLRYPGNSRWIPAHLKWMNGLELEPEFREILDEYLSEYDSLSERIERFKGRLEEMAQKERYKEKVEQLRCLKGIDTASAMTIHVETSDFSRFPNAAAYSSYCGLTPAENSSGEKNNRLNITKMGNSMIRKTLIEAAQVLVRGTIGKKGKKVKAKQKGQDVKVIDYADKAVERLQKKYHHMIYRNVNRNIVITAIARELACFIWGIETGHIS</sequence>
<dbReference type="NCBIfam" id="NF033542">
    <property type="entry name" value="transpos_IS110"/>
    <property type="match status" value="1"/>
</dbReference>
<protein>
    <submittedName>
        <fullName evidence="4">Transposase</fullName>
    </submittedName>
</protein>
<dbReference type="InterPro" id="IPR003346">
    <property type="entry name" value="Transposase_20"/>
</dbReference>
<evidence type="ECO:0000259" key="3">
    <source>
        <dbReference type="Pfam" id="PF02371"/>
    </source>
</evidence>
<gene>
    <name evidence="4" type="ORF">SAMN04487759_1601</name>
</gene>
<dbReference type="Proteomes" id="UP000182429">
    <property type="component" value="Unassembled WGS sequence"/>
</dbReference>
<evidence type="ECO:0000259" key="2">
    <source>
        <dbReference type="Pfam" id="PF01548"/>
    </source>
</evidence>
<evidence type="ECO:0000313" key="4">
    <source>
        <dbReference type="EMBL" id="SDW79814.1"/>
    </source>
</evidence>
<dbReference type="OrthoDB" id="1641202at2"/>
<feature type="domain" description="Transposase IS116/IS110/IS902 C-terminal" evidence="3">
    <location>
        <begin position="227"/>
        <end position="301"/>
    </location>
</feature>